<keyword evidence="5 8" id="KW-0648">Protein biosynthesis</keyword>
<dbReference type="Proteomes" id="UP000005277">
    <property type="component" value="Unassembled WGS sequence"/>
</dbReference>
<evidence type="ECO:0000313" key="10">
    <source>
        <dbReference type="EMBL" id="EGC84409.1"/>
    </source>
</evidence>
<sequence length="469" mass="52704">MDIKETINKFKNNEISVYENTKNILDKIKNDQYNAYISINEKDSLERAKYLDEKLKNKEELGSLFGIAVSVKDNISYKNMKMTCASKMLEDFNPVFNAKVVENLLKEDAIIIAKTNMDEFAMGGSGETSYFGPIKNPLDENLIPGGSSSGSAVSVAKGDVLVSLGTDTGGSVRQPASYCNIIGYKPTYSLMSRSGVVSMANSLDQVSLFANNVKDLRTIANTCQSPDKFDMTSCLEKYEYKEENFDFSGKKIAVIKNESNIYNLDKEVEDDYKHAIEILKEMGAEIIPIDLKYSKYANEVYNVVMSSEVSSNLSRFDGIRFGHQTDEYKNVEELFIKNRSEGFGENVQRRIALGTMYLSSEDDQRIYKQGLKLRTLIVEEFKEIFKNYDLLITPTTVDLPSKLGIYVDDPLKDFTSDIFNVCVNLTGSCGVSIPVRKGISGSIQIIGDRFKDNDIINACETFERKINED</sequence>
<comment type="similarity">
    <text evidence="1 8">Belongs to the amidase family. GatA subfamily.</text>
</comment>
<dbReference type="EC" id="6.3.5.7" evidence="8"/>
<comment type="function">
    <text evidence="6 8">Allows the formation of correctly charged Gln-tRNA(Gln) through the transamidation of misacylated Glu-tRNA(Gln) in organisms which lack glutaminyl-tRNA synthetase. The reaction takes place in the presence of glutamine and ATP through an activated gamma-phospho-Glu-tRNA(Gln).</text>
</comment>
<organism evidence="10 11">
    <name type="scientific">Anaerococcus hydrogenalis ACS-025-V-Sch4</name>
    <dbReference type="NCBI Taxonomy" id="879306"/>
    <lineage>
        <taxon>Bacteria</taxon>
        <taxon>Bacillati</taxon>
        <taxon>Bacillota</taxon>
        <taxon>Tissierellia</taxon>
        <taxon>Tissierellales</taxon>
        <taxon>Peptoniphilaceae</taxon>
        <taxon>Anaerococcus</taxon>
    </lineage>
</organism>
<dbReference type="OrthoDB" id="9811471at2"/>
<feature type="active site" description="Charge relay system" evidence="8">
    <location>
        <position position="72"/>
    </location>
</feature>
<keyword evidence="11" id="KW-1185">Reference proteome</keyword>
<dbReference type="InterPro" id="IPR000120">
    <property type="entry name" value="Amidase"/>
</dbReference>
<comment type="subunit">
    <text evidence="8">Heterotrimer of A, B and C subunits.</text>
</comment>
<feature type="domain" description="Amidase" evidence="9">
    <location>
        <begin position="20"/>
        <end position="455"/>
    </location>
</feature>
<comment type="catalytic activity">
    <reaction evidence="7 8">
        <text>L-glutamyl-tRNA(Gln) + L-glutamine + ATP + H2O = L-glutaminyl-tRNA(Gln) + L-glutamate + ADP + phosphate + H(+)</text>
        <dbReference type="Rhea" id="RHEA:17521"/>
        <dbReference type="Rhea" id="RHEA-COMP:9681"/>
        <dbReference type="Rhea" id="RHEA-COMP:9684"/>
        <dbReference type="ChEBI" id="CHEBI:15377"/>
        <dbReference type="ChEBI" id="CHEBI:15378"/>
        <dbReference type="ChEBI" id="CHEBI:29985"/>
        <dbReference type="ChEBI" id="CHEBI:30616"/>
        <dbReference type="ChEBI" id="CHEBI:43474"/>
        <dbReference type="ChEBI" id="CHEBI:58359"/>
        <dbReference type="ChEBI" id="CHEBI:78520"/>
        <dbReference type="ChEBI" id="CHEBI:78521"/>
        <dbReference type="ChEBI" id="CHEBI:456216"/>
        <dbReference type="EC" id="6.3.5.7"/>
    </reaction>
</comment>
<keyword evidence="10" id="KW-0808">Transferase</keyword>
<dbReference type="GO" id="GO:0050567">
    <property type="term" value="F:glutaminyl-tRNA synthase (glutamine-hydrolyzing) activity"/>
    <property type="evidence" value="ECO:0007669"/>
    <property type="project" value="UniProtKB-UniRule"/>
</dbReference>
<dbReference type="SUPFAM" id="SSF75304">
    <property type="entry name" value="Amidase signature (AS) enzymes"/>
    <property type="match status" value="1"/>
</dbReference>
<dbReference type="GO" id="GO:0016740">
    <property type="term" value="F:transferase activity"/>
    <property type="evidence" value="ECO:0007669"/>
    <property type="project" value="UniProtKB-KW"/>
</dbReference>
<evidence type="ECO:0000256" key="5">
    <source>
        <dbReference type="ARBA" id="ARBA00022917"/>
    </source>
</evidence>
<evidence type="ECO:0000313" key="11">
    <source>
        <dbReference type="Proteomes" id="UP000005277"/>
    </source>
</evidence>
<dbReference type="HAMAP" id="MF_00120">
    <property type="entry name" value="GatA"/>
    <property type="match status" value="1"/>
</dbReference>
<protein>
    <recommendedName>
        <fullName evidence="8">Glutamyl-tRNA(Gln) amidotransferase subunit A</fullName>
        <shortName evidence="8">Glu-ADT subunit A</shortName>
        <ecNumber evidence="8">6.3.5.7</ecNumber>
    </recommendedName>
</protein>
<dbReference type="AlphaFoldDB" id="F0GZK8"/>
<comment type="caution">
    <text evidence="10">The sequence shown here is derived from an EMBL/GenBank/DDBJ whole genome shotgun (WGS) entry which is preliminary data.</text>
</comment>
<dbReference type="PANTHER" id="PTHR11895:SF7">
    <property type="entry name" value="GLUTAMYL-TRNA(GLN) AMIDOTRANSFERASE SUBUNIT A, MITOCHONDRIAL"/>
    <property type="match status" value="1"/>
</dbReference>
<evidence type="ECO:0000259" key="9">
    <source>
        <dbReference type="Pfam" id="PF01425"/>
    </source>
</evidence>
<evidence type="ECO:0000256" key="3">
    <source>
        <dbReference type="ARBA" id="ARBA00022741"/>
    </source>
</evidence>
<dbReference type="InterPro" id="IPR020556">
    <property type="entry name" value="Amidase_CS"/>
</dbReference>
<evidence type="ECO:0000256" key="8">
    <source>
        <dbReference type="HAMAP-Rule" id="MF_00120"/>
    </source>
</evidence>
<dbReference type="PANTHER" id="PTHR11895">
    <property type="entry name" value="TRANSAMIDASE"/>
    <property type="match status" value="1"/>
</dbReference>
<proteinExistence type="inferred from homology"/>
<dbReference type="Pfam" id="PF01425">
    <property type="entry name" value="Amidase"/>
    <property type="match status" value="1"/>
</dbReference>
<evidence type="ECO:0000256" key="1">
    <source>
        <dbReference type="ARBA" id="ARBA00008069"/>
    </source>
</evidence>
<dbReference type="PROSITE" id="PS00571">
    <property type="entry name" value="AMIDASES"/>
    <property type="match status" value="1"/>
</dbReference>
<reference evidence="10 11" key="1">
    <citation type="submission" date="2011-01" db="EMBL/GenBank/DDBJ databases">
        <authorList>
            <person name="Durkin A.S."/>
            <person name="Madupu R."/>
            <person name="Torralba M."/>
            <person name="Gillis M."/>
            <person name="Methe B."/>
            <person name="Sutton G."/>
            <person name="Nelson K.E."/>
        </authorList>
    </citation>
    <scope>NUCLEOTIDE SEQUENCE [LARGE SCALE GENOMIC DNA]</scope>
    <source>
        <strain evidence="10 11">ACS-025-V-Sch4</strain>
    </source>
</reference>
<evidence type="ECO:0000256" key="7">
    <source>
        <dbReference type="ARBA" id="ARBA00047407"/>
    </source>
</evidence>
<dbReference type="GO" id="GO:0006412">
    <property type="term" value="P:translation"/>
    <property type="evidence" value="ECO:0007669"/>
    <property type="project" value="UniProtKB-UniRule"/>
</dbReference>
<accession>F0GZK8</accession>
<keyword evidence="3 8" id="KW-0547">Nucleotide-binding</keyword>
<dbReference type="GO" id="GO:0005524">
    <property type="term" value="F:ATP binding"/>
    <property type="evidence" value="ECO:0007669"/>
    <property type="project" value="UniProtKB-KW"/>
</dbReference>
<keyword evidence="2 8" id="KW-0436">Ligase</keyword>
<dbReference type="NCBIfam" id="TIGR00132">
    <property type="entry name" value="gatA"/>
    <property type="match status" value="1"/>
</dbReference>
<evidence type="ECO:0000256" key="6">
    <source>
        <dbReference type="ARBA" id="ARBA00025295"/>
    </source>
</evidence>
<feature type="active site" description="Charge relay system" evidence="8">
    <location>
        <position position="147"/>
    </location>
</feature>
<feature type="active site" description="Acyl-ester intermediate" evidence="8">
    <location>
        <position position="171"/>
    </location>
</feature>
<name>F0GZK8_9FIRM</name>
<dbReference type="InterPro" id="IPR036928">
    <property type="entry name" value="AS_sf"/>
</dbReference>
<dbReference type="Gene3D" id="3.90.1300.10">
    <property type="entry name" value="Amidase signature (AS) domain"/>
    <property type="match status" value="1"/>
</dbReference>
<dbReference type="InterPro" id="IPR004412">
    <property type="entry name" value="GatA"/>
</dbReference>
<gene>
    <name evidence="8 10" type="primary">gatA</name>
    <name evidence="10" type="ORF">HMPREF9246_0690</name>
</gene>
<evidence type="ECO:0000256" key="2">
    <source>
        <dbReference type="ARBA" id="ARBA00022598"/>
    </source>
</evidence>
<evidence type="ECO:0000256" key="4">
    <source>
        <dbReference type="ARBA" id="ARBA00022840"/>
    </source>
</evidence>
<dbReference type="GO" id="GO:0030956">
    <property type="term" value="C:glutamyl-tRNA(Gln) amidotransferase complex"/>
    <property type="evidence" value="ECO:0007669"/>
    <property type="project" value="InterPro"/>
</dbReference>
<keyword evidence="4 8" id="KW-0067">ATP-binding</keyword>
<dbReference type="InterPro" id="IPR023631">
    <property type="entry name" value="Amidase_dom"/>
</dbReference>
<dbReference type="EMBL" id="AEXN01000011">
    <property type="protein sequence ID" value="EGC84409.1"/>
    <property type="molecule type" value="Genomic_DNA"/>
</dbReference>
<dbReference type="RefSeq" id="WP_004816529.1">
    <property type="nucleotide sequence ID" value="NZ_AEXN01000011.1"/>
</dbReference>